<keyword evidence="2" id="KW-1185">Reference proteome</keyword>
<dbReference type="InterPro" id="IPR027310">
    <property type="entry name" value="Profilin_CS"/>
</dbReference>
<protein>
    <recommendedName>
        <fullName evidence="3">ApeA N-terminal domain-containing protein</fullName>
    </recommendedName>
</protein>
<name>A0ABW1R3X8_9LACO</name>
<evidence type="ECO:0000313" key="2">
    <source>
        <dbReference type="Proteomes" id="UP001596253"/>
    </source>
</evidence>
<dbReference type="RefSeq" id="WP_137639394.1">
    <property type="nucleotide sequence ID" value="NZ_BJDK01000005.1"/>
</dbReference>
<accession>A0ABW1R3X8</accession>
<evidence type="ECO:0000313" key="1">
    <source>
        <dbReference type="EMBL" id="MFC6164564.1"/>
    </source>
</evidence>
<reference evidence="2" key="1">
    <citation type="journal article" date="2019" name="Int. J. Syst. Evol. Microbiol.">
        <title>The Global Catalogue of Microorganisms (GCM) 10K type strain sequencing project: providing services to taxonomists for standard genome sequencing and annotation.</title>
        <authorList>
            <consortium name="The Broad Institute Genomics Platform"/>
            <consortium name="The Broad Institute Genome Sequencing Center for Infectious Disease"/>
            <person name="Wu L."/>
            <person name="Ma J."/>
        </authorList>
    </citation>
    <scope>NUCLEOTIDE SEQUENCE [LARGE SCALE GENOMIC DNA]</scope>
    <source>
        <strain evidence="2">CCM 8932</strain>
    </source>
</reference>
<sequence length="441" mass="49061">MTWQTYQDLNSQQPFEIVGQWGFTPTELPYSGTLHYQPQAMHLLLTANDLAISQHQQAFLYGRGTVVLPVANGAPVYLPVKVSLSGLYPVRQQQTFQNDDQQAVLDYGVLGMVLGGFVTATTRLAALQLDLLNLTAWLQPAVGTVKRSSAPTAKPQDWFQFTIGQRTYQLLTTTRPLVGTLLGDQQVSGFQVHQSIGVALGTGGGSLREVSLIAKQVADWLAVVSGQPTVVTRLVGQVADQQLMIFETTADQAVSCDFRFTRLAIPRDNAWYQAMALSLRNWLMTYDKLVPVVNTLTPTRPVQDINGEIQRICNCLNIIFDAFYKNKGRKKEVYYRRKVKIVLENCAPQELQQAMGALPVVRTTNQLLDLIRDARNVSAHSSLAVTTVKGLTTIGQKYQFQLVMKTLLRLWLLHQLGVSPTILAAEVRLAQPFEVAMTQTW</sequence>
<dbReference type="PROSITE" id="PS00414">
    <property type="entry name" value="PROFILIN"/>
    <property type="match status" value="1"/>
</dbReference>
<organism evidence="1 2">
    <name type="scientific">Lactiplantibacillus dongliensis</name>
    <dbReference type="NCBI Taxonomy" id="2559919"/>
    <lineage>
        <taxon>Bacteria</taxon>
        <taxon>Bacillati</taxon>
        <taxon>Bacillota</taxon>
        <taxon>Bacilli</taxon>
        <taxon>Lactobacillales</taxon>
        <taxon>Lactobacillaceae</taxon>
        <taxon>Lactiplantibacillus</taxon>
    </lineage>
</organism>
<comment type="caution">
    <text evidence="1">The sequence shown here is derived from an EMBL/GenBank/DDBJ whole genome shotgun (WGS) entry which is preliminary data.</text>
</comment>
<dbReference type="Proteomes" id="UP001596253">
    <property type="component" value="Unassembled WGS sequence"/>
</dbReference>
<proteinExistence type="predicted"/>
<evidence type="ECO:0008006" key="3">
    <source>
        <dbReference type="Google" id="ProtNLM"/>
    </source>
</evidence>
<gene>
    <name evidence="1" type="ORF">ACFP3T_07780</name>
</gene>
<dbReference type="EMBL" id="JBHSSD010000035">
    <property type="protein sequence ID" value="MFC6164564.1"/>
    <property type="molecule type" value="Genomic_DNA"/>
</dbReference>